<dbReference type="PRINTS" id="PR00007">
    <property type="entry name" value="COMPLEMNTC1Q"/>
</dbReference>
<dbReference type="AlphaFoldDB" id="A0A8B8C1C2"/>
<dbReference type="PROSITE" id="PS50871">
    <property type="entry name" value="C1Q"/>
    <property type="match status" value="1"/>
</dbReference>
<keyword evidence="4" id="KW-1185">Reference proteome</keyword>
<dbReference type="SMART" id="SM00110">
    <property type="entry name" value="C1Q"/>
    <property type="match status" value="1"/>
</dbReference>
<evidence type="ECO:0000313" key="4">
    <source>
        <dbReference type="Proteomes" id="UP000694844"/>
    </source>
</evidence>
<dbReference type="GO" id="GO:0005581">
    <property type="term" value="C:collagen trimer"/>
    <property type="evidence" value="ECO:0007669"/>
    <property type="project" value="UniProtKB-KW"/>
</dbReference>
<organism evidence="4 5">
    <name type="scientific">Crassostrea virginica</name>
    <name type="common">Eastern oyster</name>
    <dbReference type="NCBI Taxonomy" id="6565"/>
    <lineage>
        <taxon>Eukaryota</taxon>
        <taxon>Metazoa</taxon>
        <taxon>Spiralia</taxon>
        <taxon>Lophotrochozoa</taxon>
        <taxon>Mollusca</taxon>
        <taxon>Bivalvia</taxon>
        <taxon>Autobranchia</taxon>
        <taxon>Pteriomorphia</taxon>
        <taxon>Ostreida</taxon>
        <taxon>Ostreoidea</taxon>
        <taxon>Ostreidae</taxon>
        <taxon>Crassostrea</taxon>
    </lineage>
</organism>
<dbReference type="Pfam" id="PF00386">
    <property type="entry name" value="C1q"/>
    <property type="match status" value="1"/>
</dbReference>
<dbReference type="GeneID" id="111114708"/>
<dbReference type="InterPro" id="IPR050392">
    <property type="entry name" value="Collagen/C1q_domain"/>
</dbReference>
<evidence type="ECO:0000256" key="1">
    <source>
        <dbReference type="ARBA" id="ARBA00004613"/>
    </source>
</evidence>
<reference evidence="5" key="1">
    <citation type="submission" date="2025-08" db="UniProtKB">
        <authorList>
            <consortium name="RefSeq"/>
        </authorList>
    </citation>
    <scope>IDENTIFICATION</scope>
    <source>
        <tissue evidence="5">Whole sample</tissue>
    </source>
</reference>
<feature type="domain" description="C1q" evidence="3">
    <location>
        <begin position="5"/>
        <end position="138"/>
    </location>
</feature>
<dbReference type="RefSeq" id="XP_022308846.1">
    <property type="nucleotide sequence ID" value="XM_022453138.1"/>
</dbReference>
<protein>
    <submittedName>
        <fullName evidence="5">Complement C1q-like protein 4</fullName>
    </submittedName>
</protein>
<evidence type="ECO:0000259" key="3">
    <source>
        <dbReference type="PROSITE" id="PS50871"/>
    </source>
</evidence>
<name>A0A8B8C1C2_CRAVI</name>
<dbReference type="InterPro" id="IPR008983">
    <property type="entry name" value="Tumour_necrosis_fac-like_dom"/>
</dbReference>
<evidence type="ECO:0000313" key="5">
    <source>
        <dbReference type="RefSeq" id="XP_022308846.1"/>
    </source>
</evidence>
<keyword evidence="2" id="KW-0964">Secreted</keyword>
<dbReference type="PANTHER" id="PTHR15427">
    <property type="entry name" value="EMILIN ELASTIN MICROFIBRIL INTERFACE-LOCATED PROTEIN ELASTIN MICROFIBRIL INTERFACER"/>
    <property type="match status" value="1"/>
</dbReference>
<sequence length="138" mass="15622">MQTTEELEAPQFFVEFSRDEFSPRPGQALEFDNILHDNMKSYDAMSGMYTFPLSGMYHVTVTMTVKRSTTMKLELMHNGDVVTSIEENYRGTSSKVISAREGDQLWVRKVNLGGSMLCKHTGFSGYLVSDMHTGMEDT</sequence>
<proteinExistence type="predicted"/>
<dbReference type="SUPFAM" id="SSF49842">
    <property type="entry name" value="TNF-like"/>
    <property type="match status" value="1"/>
</dbReference>
<dbReference type="InterPro" id="IPR001073">
    <property type="entry name" value="C1q_dom"/>
</dbReference>
<gene>
    <name evidence="5" type="primary">LOC111114708</name>
</gene>
<dbReference type="Proteomes" id="UP000694844">
    <property type="component" value="Chromosome 9"/>
</dbReference>
<dbReference type="PANTHER" id="PTHR15427:SF33">
    <property type="entry name" value="COLLAGEN IV NC1 DOMAIN-CONTAINING PROTEIN"/>
    <property type="match status" value="1"/>
</dbReference>
<comment type="subcellular location">
    <subcellularLocation>
        <location evidence="1">Secreted</location>
    </subcellularLocation>
</comment>
<evidence type="ECO:0000256" key="2">
    <source>
        <dbReference type="ARBA" id="ARBA00022525"/>
    </source>
</evidence>
<dbReference type="OrthoDB" id="10021193at2759"/>
<dbReference type="KEGG" id="cvn:111114708"/>
<dbReference type="Gene3D" id="2.60.120.40">
    <property type="match status" value="1"/>
</dbReference>
<accession>A0A8B8C1C2</accession>